<evidence type="ECO:0000256" key="7">
    <source>
        <dbReference type="ARBA" id="ARBA00022670"/>
    </source>
</evidence>
<dbReference type="Gene3D" id="3.30.70.270">
    <property type="match status" value="1"/>
</dbReference>
<dbReference type="GO" id="GO:0051603">
    <property type="term" value="P:proteolysis involved in protein catabolic process"/>
    <property type="evidence" value="ECO:0007669"/>
    <property type="project" value="InterPro"/>
</dbReference>
<keyword evidence="15" id="KW-1185">Reference proteome</keyword>
<dbReference type="Gene3D" id="3.10.10.10">
    <property type="entry name" value="HIV Type 1 Reverse Transcriptase, subunit A, domain 1"/>
    <property type="match status" value="1"/>
</dbReference>
<dbReference type="SUPFAM" id="SSF56235">
    <property type="entry name" value="N-terminal nucleophile aminohydrolases (Ntn hydrolases)"/>
    <property type="match status" value="1"/>
</dbReference>
<feature type="compositionally biased region" description="Basic and acidic residues" evidence="12">
    <location>
        <begin position="419"/>
        <end position="446"/>
    </location>
</feature>
<dbReference type="InterPro" id="IPR053134">
    <property type="entry name" value="RNA-dir_DNA_polymerase"/>
</dbReference>
<evidence type="ECO:0000259" key="13">
    <source>
        <dbReference type="Pfam" id="PF00078"/>
    </source>
</evidence>
<evidence type="ECO:0000256" key="4">
    <source>
        <dbReference type="ARBA" id="ARBA00011517"/>
    </source>
</evidence>
<feature type="region of interest" description="Disordered" evidence="12">
    <location>
        <begin position="1185"/>
        <end position="1217"/>
    </location>
</feature>
<dbReference type="Pfam" id="PF00078">
    <property type="entry name" value="RVT_1"/>
    <property type="match status" value="1"/>
</dbReference>
<evidence type="ECO:0000256" key="9">
    <source>
        <dbReference type="ARBA" id="ARBA00022801"/>
    </source>
</evidence>
<keyword evidence="10" id="KW-0647">Proteasome</keyword>
<gene>
    <name evidence="14" type="ORF">SLEP1_g25559</name>
</gene>
<comment type="catalytic activity">
    <reaction evidence="1">
        <text>Cleavage of peptide bonds with very broad specificity.</text>
        <dbReference type="EC" id="3.4.25.1"/>
    </reaction>
</comment>
<evidence type="ECO:0000256" key="8">
    <source>
        <dbReference type="ARBA" id="ARBA00022698"/>
    </source>
</evidence>
<feature type="region of interest" description="Disordered" evidence="12">
    <location>
        <begin position="200"/>
        <end position="252"/>
    </location>
</feature>
<protein>
    <recommendedName>
        <fullName evidence="5">proteasome endopeptidase complex</fullName>
        <ecNumber evidence="5">3.4.25.1</ecNumber>
    </recommendedName>
</protein>
<dbReference type="GO" id="GO:0004298">
    <property type="term" value="F:threonine-type endopeptidase activity"/>
    <property type="evidence" value="ECO:0007669"/>
    <property type="project" value="UniProtKB-KW"/>
</dbReference>
<evidence type="ECO:0000256" key="11">
    <source>
        <dbReference type="PIRSR" id="PIRSR600243-1"/>
    </source>
</evidence>
<keyword evidence="8" id="KW-0888">Threonine protease</keyword>
<feature type="active site" description="Nucleophile" evidence="11">
    <location>
        <position position="56"/>
    </location>
</feature>
<evidence type="ECO:0000256" key="2">
    <source>
        <dbReference type="ARBA" id="ARBA00002000"/>
    </source>
</evidence>
<dbReference type="InterPro" id="IPR021109">
    <property type="entry name" value="Peptidase_aspartic_dom_sf"/>
</dbReference>
<dbReference type="CDD" id="cd01647">
    <property type="entry name" value="RT_LTR"/>
    <property type="match status" value="1"/>
</dbReference>
<name>A0AAV5JJL3_9ROSI</name>
<proteinExistence type="predicted"/>
<comment type="function">
    <text evidence="2">The proteasome is a multicatalytic proteinase complex which is characterized by its ability to cleave peptides with Arg, Phe, Tyr, Leu, and Glu adjacent to the leaving group at neutral or slightly basic pH. The proteasome has an ATP-dependent proteolytic activity.</text>
</comment>
<evidence type="ECO:0000256" key="12">
    <source>
        <dbReference type="SAM" id="MobiDB-lite"/>
    </source>
</evidence>
<dbReference type="GO" id="GO:0005839">
    <property type="term" value="C:proteasome core complex"/>
    <property type="evidence" value="ECO:0007669"/>
    <property type="project" value="InterPro"/>
</dbReference>
<dbReference type="Proteomes" id="UP001054252">
    <property type="component" value="Unassembled WGS sequence"/>
</dbReference>
<evidence type="ECO:0000256" key="10">
    <source>
        <dbReference type="ARBA" id="ARBA00022942"/>
    </source>
</evidence>
<keyword evidence="7" id="KW-0645">Protease</keyword>
<keyword evidence="9" id="KW-0378">Hydrolase</keyword>
<feature type="region of interest" description="Disordered" evidence="12">
    <location>
        <begin position="412"/>
        <end position="446"/>
    </location>
</feature>
<feature type="compositionally biased region" description="Basic and acidic residues" evidence="12">
    <location>
        <begin position="215"/>
        <end position="248"/>
    </location>
</feature>
<feature type="compositionally biased region" description="Basic residues" evidence="12">
    <location>
        <begin position="1196"/>
        <end position="1217"/>
    </location>
</feature>
<dbReference type="CDD" id="cd00303">
    <property type="entry name" value="retropepsin_like"/>
    <property type="match status" value="1"/>
</dbReference>
<dbReference type="InterPro" id="IPR000243">
    <property type="entry name" value="Pept_T1A_subB"/>
</dbReference>
<dbReference type="GO" id="GO:0005634">
    <property type="term" value="C:nucleus"/>
    <property type="evidence" value="ECO:0007669"/>
    <property type="project" value="UniProtKB-SubCell"/>
</dbReference>
<dbReference type="InterPro" id="IPR000477">
    <property type="entry name" value="RT_dom"/>
</dbReference>
<dbReference type="Gene3D" id="3.60.20.10">
    <property type="entry name" value="Glutamine Phosphoribosylpyrophosphate, subunit 1, domain 1"/>
    <property type="match status" value="1"/>
</dbReference>
<organism evidence="14 15">
    <name type="scientific">Rubroshorea leprosula</name>
    <dbReference type="NCBI Taxonomy" id="152421"/>
    <lineage>
        <taxon>Eukaryota</taxon>
        <taxon>Viridiplantae</taxon>
        <taxon>Streptophyta</taxon>
        <taxon>Embryophyta</taxon>
        <taxon>Tracheophyta</taxon>
        <taxon>Spermatophyta</taxon>
        <taxon>Magnoliopsida</taxon>
        <taxon>eudicotyledons</taxon>
        <taxon>Gunneridae</taxon>
        <taxon>Pentapetalae</taxon>
        <taxon>rosids</taxon>
        <taxon>malvids</taxon>
        <taxon>Malvales</taxon>
        <taxon>Dipterocarpaceae</taxon>
        <taxon>Rubroshorea</taxon>
    </lineage>
</organism>
<feature type="region of interest" description="Disordered" evidence="12">
    <location>
        <begin position="358"/>
        <end position="379"/>
    </location>
</feature>
<keyword evidence="6" id="KW-0963">Cytoplasm</keyword>
<dbReference type="InterPro" id="IPR023333">
    <property type="entry name" value="Proteasome_suB-type"/>
</dbReference>
<dbReference type="PROSITE" id="PS51476">
    <property type="entry name" value="PROTEASOME_BETA_2"/>
    <property type="match status" value="1"/>
</dbReference>
<dbReference type="PANTHER" id="PTHR24559:SF439">
    <property type="entry name" value="RETROTRANSPOSON, UNCLASSIFIED-LIKE PROTEIN"/>
    <property type="match status" value="1"/>
</dbReference>
<dbReference type="InterPro" id="IPR043128">
    <property type="entry name" value="Rev_trsase/Diguanyl_cyclase"/>
</dbReference>
<dbReference type="PROSITE" id="PS00854">
    <property type="entry name" value="PROTEASOME_BETA_1"/>
    <property type="match status" value="1"/>
</dbReference>
<evidence type="ECO:0000256" key="3">
    <source>
        <dbReference type="ARBA" id="ARBA00004123"/>
    </source>
</evidence>
<dbReference type="EC" id="3.4.25.1" evidence="5"/>
<feature type="region of interest" description="Disordered" evidence="12">
    <location>
        <begin position="852"/>
        <end position="871"/>
    </location>
</feature>
<accession>A0AAV5JJL3</accession>
<dbReference type="PRINTS" id="PR00141">
    <property type="entry name" value="PROTEASOME"/>
</dbReference>
<dbReference type="Gene3D" id="2.40.70.10">
    <property type="entry name" value="Acid Proteases"/>
    <property type="match status" value="1"/>
</dbReference>
<feature type="domain" description="Reverse transcriptase" evidence="13">
    <location>
        <begin position="1388"/>
        <end position="1503"/>
    </location>
</feature>
<evidence type="ECO:0000313" key="15">
    <source>
        <dbReference type="Proteomes" id="UP001054252"/>
    </source>
</evidence>
<dbReference type="CDD" id="cd03761">
    <property type="entry name" value="proteasome_beta_type_5"/>
    <property type="match status" value="1"/>
</dbReference>
<evidence type="ECO:0000256" key="1">
    <source>
        <dbReference type="ARBA" id="ARBA00001198"/>
    </source>
</evidence>
<dbReference type="InterPro" id="IPR016050">
    <property type="entry name" value="Proteasome_bsu_CS"/>
</dbReference>
<dbReference type="InterPro" id="IPR043502">
    <property type="entry name" value="DNA/RNA_pol_sf"/>
</dbReference>
<dbReference type="EMBL" id="BPVZ01000041">
    <property type="protein sequence ID" value="GKV14734.1"/>
    <property type="molecule type" value="Genomic_DNA"/>
</dbReference>
<dbReference type="PANTHER" id="PTHR24559">
    <property type="entry name" value="TRANSPOSON TY3-I GAG-POL POLYPROTEIN"/>
    <property type="match status" value="1"/>
</dbReference>
<dbReference type="SUPFAM" id="SSF56672">
    <property type="entry name" value="DNA/RNA polymerases"/>
    <property type="match status" value="1"/>
</dbReference>
<dbReference type="Pfam" id="PF00227">
    <property type="entry name" value="Proteasome"/>
    <property type="match status" value="1"/>
</dbReference>
<reference evidence="14 15" key="1">
    <citation type="journal article" date="2021" name="Commun. Biol.">
        <title>The genome of Shorea leprosula (Dipterocarpaceae) highlights the ecological relevance of drought in aseasonal tropical rainforests.</title>
        <authorList>
            <person name="Ng K.K.S."/>
            <person name="Kobayashi M.J."/>
            <person name="Fawcett J.A."/>
            <person name="Hatakeyama M."/>
            <person name="Paape T."/>
            <person name="Ng C.H."/>
            <person name="Ang C.C."/>
            <person name="Tnah L.H."/>
            <person name="Lee C.T."/>
            <person name="Nishiyama T."/>
            <person name="Sese J."/>
            <person name="O'Brien M.J."/>
            <person name="Copetti D."/>
            <person name="Mohd Noor M.I."/>
            <person name="Ong R.C."/>
            <person name="Putra M."/>
            <person name="Sireger I.Z."/>
            <person name="Indrioko S."/>
            <person name="Kosugi Y."/>
            <person name="Izuno A."/>
            <person name="Isagi Y."/>
            <person name="Lee S.L."/>
            <person name="Shimizu K.K."/>
        </authorList>
    </citation>
    <scope>NUCLEOTIDE SEQUENCE [LARGE SCALE GENOMIC DNA]</scope>
    <source>
        <strain evidence="14">214</strain>
    </source>
</reference>
<evidence type="ECO:0000256" key="5">
    <source>
        <dbReference type="ARBA" id="ARBA00012039"/>
    </source>
</evidence>
<dbReference type="InterPro" id="IPR029055">
    <property type="entry name" value="Ntn_hydrolases_N"/>
</dbReference>
<sequence>MKLDLSGFESTAPFVGASSELVGGLAAAPSFDIPATTDFDGFQKEAIQMVKPAKGTTTLAFIFQEGVMVAADSRASMGGYISSQSVKKIIEINPYMLGTMAGGAADCQFWHRNLGIKCRLHELANKRRISVTGASKLLANILYSYRGMGLSVGTMIAGWDETGPGLYYVDSEGGRLKGTRFSVGSGSPYAYGVLDSGYGGHLGSNESRTPPGFERTQEDKPRHPPRPSFDEEKRKERKKEKGEKERNNKLQAPLTILEVSSLSLLPRVSSKSMSRRKSMADSKQAITPLTTRKVQIFSNQSSLLTRAKARMTRSKLVSPLRQFTRRRRKEAAMKKQSLAIQSPFQPVKDVEYFSSESSEGEELSLKPSHGSASKLRWADNPSSSFESLLPALVTEATSGDPDALLKANNQVASSSVTKKALENKEDSLRTSDRGKKVTTEESLEQQKQRQLDRTILQGAFRDPTHATVASLTFPQLKLLVDDVIRARQGGNSQSSLMYAKPYTRRIDNLSLPDGYQPPKFQKFNGKGNPRQHVAHFVETCNNVGTYGDLMVKQFVQSLEDAAFECTKRTVSLPELANTKQKKDESVTAFIERWRYLVLNCREKIKLATRAHDLEIQIARHDNFLPTDTCDKKESRKDVKKEVKPLKAKETMAVITVPVKISRQKPKPNPKQALKCPEEVGRVNDPKYCKYHRIVSHPIGSAATNVAMVSFGSFSPVPLLPVQPTPLMVQLKEFAPHLPKGAIQVKFQTDDEEKIAYAYPSMPMFGGSSSLSLYDLMTVNLEDWESSSESADEFNHKGGGVIQEPHYHPSNKIIHFFQLCQLHQKIKNNVRDIFSDEEVSVNITSFKIENEPSFKEEAEGSKSQSNDPEVDGSIEKWKQLPSDLQLSKALQLSWDTCLALVQAMPLYVSGIVRDHKVNRILIDDGSAVNIMPIYIMKKIEITIDELTSSKLLIQGFNQKGQRAIGKIRINFQIANMATLALLHVIEAKTLYELLLRRTWVDENGVKEPFTKEESHFADAKFYEKEEDGFEALPIKMPQIKQKNDEKIVVHPIKDPFSSFEVHLSVEDVKVLKEDFVLPLFALSKLGISNPVIKEMVETTIEHEKQPQRWFDPRAQMLLKRAGFKEGESQQLGDLNSILTGTPQLQVSALERIQQENIRVSVFERLGPAPSLLTIQENHSQKPSVFSRLGAKQQNNKKASKGQKIQKNKNKSLQRKKYQWRRKDVLNGQEISKPSVQEVKAVESNHVSIEKISNFDSSDEEPNPALEAFEEGGQAITDELKQRNLGTEDDPRPIFLSASLSLEEEVRYVQLLTEYKDVVAWSYKEMPGLDSKVAVHRLAVKHRVCPVKQLQRHFCPNLIPQIEAKVDKLIEAGFIREVHYPSWIANIVPVHKKNRQLRACVDFRDLNQAWPKDDFPLPIIELMVDATMGHEVLSLMVDATMWHEVLSFMDGFSSYNQIRMDPKDEELTTFRTPKGIYCYKVMPFGLKSARAIYQRAMQMIFSDMLLVKCY</sequence>
<evidence type="ECO:0000313" key="14">
    <source>
        <dbReference type="EMBL" id="GKV14734.1"/>
    </source>
</evidence>
<dbReference type="InterPro" id="IPR001353">
    <property type="entry name" value="Proteasome_sua/b"/>
</dbReference>
<evidence type="ECO:0000256" key="6">
    <source>
        <dbReference type="ARBA" id="ARBA00022490"/>
    </source>
</evidence>
<comment type="subcellular location">
    <subcellularLocation>
        <location evidence="3">Nucleus</location>
    </subcellularLocation>
</comment>
<comment type="subunit">
    <text evidence="4">Component of the 20S core complex of the 26S proteasome. The 26S proteasome is composed of a core protease (CP), known as the 20S proteasome, capped at one or both ends by the 19S regulatory particle (RP/PA700). The 20S proteasome core is composed of 28 subunits that are arranged in four stacked rings, resulting in a barrel-shaped structure. The two end rings are each formed by seven alpha subunits, and the two central rings are each formed by seven beta subunits. The catalytic chamber with the active sites is on the inside of the barrel.</text>
</comment>
<comment type="caution">
    <text evidence="14">The sequence shown here is derived from an EMBL/GenBank/DDBJ whole genome shotgun (WGS) entry which is preliminary data.</text>
</comment>